<proteinExistence type="predicted"/>
<accession>A0A6J7X124</accession>
<gene>
    <name evidence="1" type="ORF">UFOVP392_13</name>
</gene>
<reference evidence="1" key="1">
    <citation type="submission" date="2020-05" db="EMBL/GenBank/DDBJ databases">
        <authorList>
            <person name="Chiriac C."/>
            <person name="Salcher M."/>
            <person name="Ghai R."/>
            <person name="Kavagutti S V."/>
        </authorList>
    </citation>
    <scope>NUCLEOTIDE SEQUENCE</scope>
</reference>
<evidence type="ECO:0000313" key="1">
    <source>
        <dbReference type="EMBL" id="CAB5223831.1"/>
    </source>
</evidence>
<dbReference type="EMBL" id="LR798322">
    <property type="protein sequence ID" value="CAB5223831.1"/>
    <property type="molecule type" value="Genomic_DNA"/>
</dbReference>
<organism evidence="1">
    <name type="scientific">uncultured Caudovirales phage</name>
    <dbReference type="NCBI Taxonomy" id="2100421"/>
    <lineage>
        <taxon>Viruses</taxon>
        <taxon>Duplodnaviria</taxon>
        <taxon>Heunggongvirae</taxon>
        <taxon>Uroviricota</taxon>
        <taxon>Caudoviricetes</taxon>
        <taxon>Peduoviridae</taxon>
        <taxon>Maltschvirus</taxon>
        <taxon>Maltschvirus maltsch</taxon>
    </lineage>
</organism>
<protein>
    <submittedName>
        <fullName evidence="1">Uncharacterized protein</fullName>
    </submittedName>
</protein>
<sequence>MACEALESIVKSCDNNSGGIEKIWINQQDNIDVATVPAGTWEVSAITLVAGAPDYTPFEIRRNTGSYVEDAAIDLVNGSSYVTKTISLMFHRRDQDKSQAIKILGAGQQYLNAIVKDMNGKYWYFPFLQLSAVGEGSGTARADGSKYSVTLVSEDDFLSYEIEESAVTAVVPAI</sequence>
<name>A0A6J7X124_9CAUD</name>